<feature type="domain" description="DUF3741" evidence="2">
    <location>
        <begin position="54"/>
        <end position="82"/>
    </location>
</feature>
<dbReference type="PANTHER" id="PTHR35499:SF4">
    <property type="entry name" value="ALC-INTERACTING PROTEIN 1"/>
    <property type="match status" value="1"/>
</dbReference>
<dbReference type="RefSeq" id="XP_011004761.1">
    <property type="nucleotide sequence ID" value="XM_011006459.1"/>
</dbReference>
<dbReference type="GeneID" id="105111172"/>
<evidence type="ECO:0000256" key="1">
    <source>
        <dbReference type="SAM" id="MobiDB-lite"/>
    </source>
</evidence>
<gene>
    <name evidence="4" type="primary">LOC105111172</name>
</gene>
<dbReference type="PANTHER" id="PTHR35499">
    <property type="entry name" value="OS05G0128300 PROTEIN"/>
    <property type="match status" value="1"/>
</dbReference>
<reference evidence="4" key="1">
    <citation type="submission" date="2025-08" db="UniProtKB">
        <authorList>
            <consortium name="RefSeq"/>
        </authorList>
    </citation>
    <scope>IDENTIFICATION</scope>
</reference>
<evidence type="ECO:0000259" key="2">
    <source>
        <dbReference type="Pfam" id="PF14383"/>
    </source>
</evidence>
<dbReference type="Pfam" id="PF14383">
    <property type="entry name" value="VARLMGL"/>
    <property type="match status" value="1"/>
</dbReference>
<protein>
    <submittedName>
        <fullName evidence="4">Uncharacterized protein LOC105111172</fullName>
    </submittedName>
</protein>
<dbReference type="Proteomes" id="UP000694918">
    <property type="component" value="Unplaced"/>
</dbReference>
<organism evidence="3 4">
    <name type="scientific">Populus euphratica</name>
    <name type="common">Euphrates poplar</name>
    <dbReference type="NCBI Taxonomy" id="75702"/>
    <lineage>
        <taxon>Eukaryota</taxon>
        <taxon>Viridiplantae</taxon>
        <taxon>Streptophyta</taxon>
        <taxon>Embryophyta</taxon>
        <taxon>Tracheophyta</taxon>
        <taxon>Spermatophyta</taxon>
        <taxon>Magnoliopsida</taxon>
        <taxon>eudicotyledons</taxon>
        <taxon>Gunneridae</taxon>
        <taxon>Pentapetalae</taxon>
        <taxon>rosids</taxon>
        <taxon>fabids</taxon>
        <taxon>Malpighiales</taxon>
        <taxon>Salicaceae</taxon>
        <taxon>Saliceae</taxon>
        <taxon>Populus</taxon>
    </lineage>
</organism>
<dbReference type="AlphaFoldDB" id="A0AAJ6T5W5"/>
<keyword evidence="3" id="KW-1185">Reference proteome</keyword>
<proteinExistence type="predicted"/>
<sequence>MSHSHNSGSGCFSGIVRLLLCRGSHQTHPSDQRVEPITPEFFNHVKKEPKTGIDTNVETPVSTKPGVVARLMGLDSLPDTNRVPLGRSNPESVTRSRSVNFMDYLLQLDLAQAQHRRVRTSVSFREVPALMNQENHDVYVLYLDDQDKKPKKMGSKQRKSEGISFGDQMKLKNYEERSKNKEGIVTREGAVKMEKNRHNNNMKVSTSKNEPKRVSRSRQFSSVRNCDGVQFSSSGFVMPHKKDVCRKSRENPRARSPVKKPVNQKEVLVESKFMKRIKKRQAYKDSQSDCSSEDSSTISVFGLSEFLAHDAIPPPGDTWPVDMKFSKKISSPNPPDLTDNMLINGEDEPVGIKKNDFESCNNRNKEHYGEVLIKLCRLTEEDVKESKWVMKNTFDSECLQEMFTEFGQHILDLLLCQLVEELAEFHMEEF</sequence>
<dbReference type="InterPro" id="IPR032795">
    <property type="entry name" value="DUF3741-assoc"/>
</dbReference>
<feature type="region of interest" description="Disordered" evidence="1">
    <location>
        <begin position="201"/>
        <end position="221"/>
    </location>
</feature>
<name>A0AAJ6T5W5_POPEU</name>
<dbReference type="KEGG" id="peu:105111172"/>
<evidence type="ECO:0000313" key="3">
    <source>
        <dbReference type="Proteomes" id="UP000694918"/>
    </source>
</evidence>
<accession>A0AAJ6T5W5</accession>
<evidence type="ECO:0000313" key="4">
    <source>
        <dbReference type="RefSeq" id="XP_011004761.1"/>
    </source>
</evidence>